<reference evidence="2 3" key="1">
    <citation type="journal article" date="2019" name="Nat. Med.">
        <title>A library of human gut bacterial isolates paired with longitudinal multiomics data enables mechanistic microbiome research.</title>
        <authorList>
            <person name="Poyet M."/>
            <person name="Groussin M."/>
            <person name="Gibbons S.M."/>
            <person name="Avila-Pacheco J."/>
            <person name="Jiang X."/>
            <person name="Kearney S.M."/>
            <person name="Perrotta A.R."/>
            <person name="Berdy B."/>
            <person name="Zhao S."/>
            <person name="Lieberman T.D."/>
            <person name="Swanson P.K."/>
            <person name="Smith M."/>
            <person name="Roesemann S."/>
            <person name="Alexander J.E."/>
            <person name="Rich S.A."/>
            <person name="Livny J."/>
            <person name="Vlamakis H."/>
            <person name="Clish C."/>
            <person name="Bullock K."/>
            <person name="Deik A."/>
            <person name="Scott J."/>
            <person name="Pierce K.A."/>
            <person name="Xavier R.J."/>
            <person name="Alm E.J."/>
        </authorList>
    </citation>
    <scope>NUCLEOTIDE SEQUENCE [LARGE SCALE GENOMIC DNA]</scope>
    <source>
        <strain evidence="2 3">BIOML-A4</strain>
    </source>
</reference>
<dbReference type="EMBL" id="WMYO01000009">
    <property type="protein sequence ID" value="MTR28489.1"/>
    <property type="molecule type" value="Genomic_DNA"/>
</dbReference>
<proteinExistence type="predicted"/>
<protein>
    <submittedName>
        <fullName evidence="2">Uncharacterized protein</fullName>
    </submittedName>
</protein>
<sequence>MLAYIILFLVMFAIKCVTLTFVKNKESTVVSTFLSGTNLIFLNTIVWFLRLTAMSQFYLLVVDNNLTVIPIIVGFILPNVLFWFKGIKAFLSDLLVRWLKSFIGHKYRTCPFCHESHLFFRYTEDRTAAYYYLLTEDDSLVAIGDFDNTDHPARFFLSNDESHFNELVDTMLPYMLPGMEEVVYVGGRQQRLARELYCVDCQERVSEDSGVQFGEVLLSEHRRVWTCCMGSRCPW</sequence>
<organism evidence="2 3">
    <name type="scientific">Streptococcus salivarius</name>
    <dbReference type="NCBI Taxonomy" id="1304"/>
    <lineage>
        <taxon>Bacteria</taxon>
        <taxon>Bacillati</taxon>
        <taxon>Bacillota</taxon>
        <taxon>Bacilli</taxon>
        <taxon>Lactobacillales</taxon>
        <taxon>Streptococcaceae</taxon>
        <taxon>Streptococcus</taxon>
    </lineage>
</organism>
<dbReference type="RefSeq" id="WP_155124490.1">
    <property type="nucleotide sequence ID" value="NZ_WMYN01000008.1"/>
</dbReference>
<accession>A0A6A8UIV5</accession>
<feature type="transmembrane region" description="Helical" evidence="1">
    <location>
        <begin position="29"/>
        <end position="49"/>
    </location>
</feature>
<keyword evidence="1" id="KW-0812">Transmembrane</keyword>
<keyword evidence="1" id="KW-1133">Transmembrane helix</keyword>
<keyword evidence="1" id="KW-0472">Membrane</keyword>
<dbReference type="AlphaFoldDB" id="A0A6A8UIV5"/>
<comment type="caution">
    <text evidence="2">The sequence shown here is derived from an EMBL/GenBank/DDBJ whole genome shotgun (WGS) entry which is preliminary data.</text>
</comment>
<evidence type="ECO:0000313" key="2">
    <source>
        <dbReference type="EMBL" id="MTR28489.1"/>
    </source>
</evidence>
<evidence type="ECO:0000313" key="3">
    <source>
        <dbReference type="Proteomes" id="UP000439678"/>
    </source>
</evidence>
<feature type="transmembrane region" description="Helical" evidence="1">
    <location>
        <begin position="69"/>
        <end position="91"/>
    </location>
</feature>
<gene>
    <name evidence="2" type="ORF">GMC65_09060</name>
</gene>
<evidence type="ECO:0000256" key="1">
    <source>
        <dbReference type="SAM" id="Phobius"/>
    </source>
</evidence>
<feature type="transmembrane region" description="Helical" evidence="1">
    <location>
        <begin position="6"/>
        <end position="22"/>
    </location>
</feature>
<dbReference type="Proteomes" id="UP000439678">
    <property type="component" value="Unassembled WGS sequence"/>
</dbReference>
<name>A0A6A8UIV5_STRSL</name>